<organism evidence="2 3">
    <name type="scientific">Nanoarchaeum equitans (strain Kin4-M)</name>
    <dbReference type="NCBI Taxonomy" id="228908"/>
    <lineage>
        <taxon>Archaea</taxon>
        <taxon>Nanobdellota</taxon>
        <taxon>Candidatus Nanoarchaeia</taxon>
        <taxon>Nanoarchaeales</taxon>
        <taxon>Nanoarchaeaceae</taxon>
        <taxon>Nanoarchaeum</taxon>
    </lineage>
</organism>
<dbReference type="EnsemblBacteria" id="AAR38977">
    <property type="protein sequence ID" value="AAR38977"/>
    <property type="gene ID" value="NEQ123"/>
</dbReference>
<gene>
    <name evidence="2" type="ordered locus">NEQ123</name>
</gene>
<reference evidence="2 3" key="1">
    <citation type="journal article" date="2003" name="Proc. Natl. Acad. Sci. U.S.A.">
        <title>The genome of Nanoarchaeum equitans: insights into early archaeal evolution and derived parasitism.</title>
        <authorList>
            <person name="Waters E."/>
            <person name="Hohn M.J."/>
            <person name="Ahel I."/>
            <person name="Graham D.E."/>
            <person name="Adams M.D."/>
            <person name="Barnstead M."/>
            <person name="Beeson K.Y."/>
            <person name="Bibbs L."/>
            <person name="Bolanos R."/>
            <person name="Keller M."/>
            <person name="Kretz K."/>
            <person name="Lin X."/>
            <person name="Mathur E."/>
            <person name="Ni J."/>
            <person name="Podar M."/>
            <person name="Richardson T."/>
            <person name="Sutton G.G."/>
            <person name="Simon M."/>
            <person name="Soll D."/>
            <person name="Stetter K.O."/>
            <person name="Short J.M."/>
            <person name="Noordewier M."/>
        </authorList>
    </citation>
    <scope>NUCLEOTIDE SEQUENCE [LARGE SCALE GENOMIC DNA]</scope>
    <source>
        <strain evidence="2 3">Kin4-M</strain>
    </source>
</reference>
<feature type="region of interest" description="Disordered" evidence="1">
    <location>
        <begin position="109"/>
        <end position="149"/>
    </location>
</feature>
<name>Q74N92_NANEQ</name>
<sequence>MPGARSLGEGRRPAKPEVPGSNPGGRIPIYIGIPNATLVKGLALELKKNELELTLIWTQLKEIREKKFIIVQNMKEKAKQIQSILKVIKEKLPAVDKKEIEKLFVKKTEKQKEAKPEVKKEKEEKPKEEKKEKPKKQSKKKTKTDNINDLKKQIEEIEKMLEELKL</sequence>
<proteinExistence type="predicted"/>
<evidence type="ECO:0000313" key="2">
    <source>
        <dbReference type="EMBL" id="AAR38977.1"/>
    </source>
</evidence>
<evidence type="ECO:0000256" key="1">
    <source>
        <dbReference type="SAM" id="MobiDB-lite"/>
    </source>
</evidence>
<dbReference type="Proteomes" id="UP000000578">
    <property type="component" value="Chromosome"/>
</dbReference>
<accession>Q74N92</accession>
<protein>
    <submittedName>
        <fullName evidence="2">NEQ123</fullName>
    </submittedName>
</protein>
<dbReference type="HOGENOM" id="CLU_1599050_0_0_2"/>
<feature type="region of interest" description="Disordered" evidence="1">
    <location>
        <begin position="1"/>
        <end position="26"/>
    </location>
</feature>
<dbReference type="AlphaFoldDB" id="Q74N92"/>
<dbReference type="STRING" id="228908.NEQ123"/>
<dbReference type="KEGG" id="neq:NEQ123"/>
<feature type="compositionally biased region" description="Basic residues" evidence="1">
    <location>
        <begin position="133"/>
        <end position="142"/>
    </location>
</feature>
<keyword evidence="3" id="KW-1185">Reference proteome</keyword>
<dbReference type="EMBL" id="AE017199">
    <property type="protein sequence ID" value="AAR38977.1"/>
    <property type="molecule type" value="Genomic_DNA"/>
</dbReference>
<evidence type="ECO:0000313" key="3">
    <source>
        <dbReference type="Proteomes" id="UP000000578"/>
    </source>
</evidence>
<feature type="compositionally biased region" description="Basic and acidic residues" evidence="1">
    <location>
        <begin position="109"/>
        <end position="132"/>
    </location>
</feature>